<proteinExistence type="predicted"/>
<name>A0ABT8F4K3_9BACT</name>
<dbReference type="InterPro" id="IPR026444">
    <property type="entry name" value="Secre_tail"/>
</dbReference>
<feature type="domain" description="Cadherin" evidence="5">
    <location>
        <begin position="2059"/>
        <end position="2170"/>
    </location>
</feature>
<dbReference type="InterPro" id="IPR038081">
    <property type="entry name" value="CalX-like_sf"/>
</dbReference>
<sequence>MRKFYLLLVGLFISIATVYAQNNLVISQYIETNSGSTPKGIEIWNVSGSDIDFSVTNLVVQQGSNGGVLANVVTISNGILASNEVWSIGTTDIGTFLSEVNYTEFAFQFNGDDALAIVLNGVTEDVIGNPGSDPGSSWSGNGVSTANQNIQVKTGILTGDTNGWTDPSERFEFVAVGTDLTGFGVAPTLPCTPPATSPSVLAFSNETVSSMDLTWTLGDGDSVLVAQKTGSAVDFTPTSGTSYTVGQEISGNTIVAKLLRADIDFPTTPLSLTGLAENTTYYFAVYNFNTADVCYNTTAVTGSNSTLDATAPVFENTTPSASDILDTQFTLSADTDEPATIYYVVLADGAGVPSTIQVIAGTDAADAAATNGNFVIADEAVAGTASVTGLAASTAYDIYVVARDGNNNASTATLLEVTTASLTSTSSMPSAAAAAASISSIENDATITTDADGALVWSINLRDGDGTDDADGKPTIYEALSLTKGVANTVTDWSATIQQAALFKGTDKIASGVISADGIAFTLDVAESVADNGSTAVSLLISLNTTVTDGQAFDFALTAADITVDAATNSSQINSAAATIESGAVAIEVIATDYDFVLSSIIEANTAFSAEVTAVDANGNTDLAARSITLSAAAGATGTLESATGLATKAMTDGVFEWTDLLYDVAEDISLDVTDGSLAGNSGTFTVNEPAILFITEVADPKDFANAKFIELYNGGASSIDLETGQWFLARQANAGSTVSITLTGSIDPGQALIVANNTSSAFTDAYFAPYISSSTISGNGNDGYFLYRSGDHTTGVLVDSYGVLDQDGLGQAWEYTDSRAYRKFNAIAPKASFDAADWFFDFPTLVNTTDDKFNPGTFAEYTGSDFLTFSIPSKKSTTINTTNHTVSVVMPYGTSDLTALVPNFTISIGASVSPLSGVAQNFTDSDVTPFEYTITAEDASSQVWAVSVSVAQNDSTDFLTFTIPSQEGTSTINTTDHTVAVTMPYNTDRSALTPNFTMSTGATASPDTDVQQNFTNPVNYTVTAQDGVTSQVWAVTVTNALNTENDILTYTVTGADSVEIDDLDHTVSIYLPYNADKSALDVAYTLSGDASSDVAAGVTDLTNPKVYTITAQDLSEQVWTVTALYSPNTATDFVSFSLAEQTGAATINTTDHTVAIEVLNGTDLTTLVATFTLSDGANAAVGATPQVSATTANDFSGDVTYTITADDGVTTQDWTVTVTEAAFINDEADILTFVLDEQTGAATIDAVNHTISVEVAYPNDLTNLAPTYTLSSGATADIASGATVDFSGGSVDYTVTAQDGTTVKVWTVTVNEAAANTETDFLTFAITEETGAATIDAVNHTISVEVEYPNDLTNLAPTYTLSSGATADIASGATVDFSGGSVDYTVTAQDGSTQQIWAVTVTEAPSNQTAITAFSFAEQTGAATIDAGTQTITIEVANGTDVSGLVATFTLSDGASAQVGGAAQTSGVTANDFTGDVVYTITAEDGTTTQDWTVSVSEESVVVPNFEDFTNYPVSTGTTAYSNGSFAGNNGITWNYIQANGANEAVITDKSLMLGRNRSPLSSLTSQSISGGIGTLEFDYRQAFSTNVNLEVYVNDVLITTVTTSSEVGVVKNSGTININVGGDFILSFRQPSGAGQVGIDNISWTSYEDINAPVFTVALALEEVGGTTANFSFTADEVGTAYYVVLPQADAAPSAAQVKAGQDASSGAVALSGSTAFTTAEELFGVTGLTAATAYTLYIVAEDDDANLQASVAEVDFTTTASDVTAPTFSVAPVASNITFESADITGQIDETGTVYYVLVADGAAAPSVAQVLVGNNADDAAALLAGNTAIAANTTFSFALSGLSTETAYDVYVAAADDETVPNTQATATLVEFTTEAAPITVSEDFNDCNAVSWIANSVIGDQVWTCEATLGVSGTGAYRMNGFSGSALDNEDWLISPQVNVLAAASLAFAIETDFTGPALQVFVSTDYIGTGNPNDATWTDLAPTMPASTSSDTDYETVNVDLAAYEGETVYLAFKYTSNPTDGAARYTLDNIVINNAQNAADLTAPVFSSTPAISNINSTGADLTVNINEAGTVYYVVVADGASAPSAEQVKAGTDAADAAATLAGNNAVEATTDFVFALTGLSNGTAYDVYVVAQDDETSPNLQSTATLVEFATDAVDNVAPVFSANYPSVSGITTAAATLAVSLDEIGTAYYVVVADGAAAPSVAQIQSGTDAADASALAAGSINVSAADTEFTAAISGLSELTAYDLYVVAEDNEANANVQATATLVEFTTLEAGEGCISDLMITEYIEGSSQNKFLEVYNGTGATIDLTGYKLVLYSNGATTPTNTFILVDSLATLADGESIIVANSAATAITIPSGSYKFTSSVTFYNGNDVVGLIKDEITIDQIGIIGVSTDFATNIGLRRKAEIINPNSSYVAAEWDSVAIDTFDDLGAHTFVCTGDVTAPEFTATYPTISNINSTGADLTVNINEAGKVYYVVVADGATAPSSAQVKAGTDAADAASTLSANSAVALNTDFVFNLTGLTNATAYDVYVVAEDDEATPNIQTSPVLVEFTTDAEDLTAPEFATGSPAISNVTTNSATLSATIDEIGTVYYVLLADGATAPTAAQVVAGTDASDATVSAAGSLSVSAANEAVTVSLSGLSAATSYDVYVVAADNETTANVQAEPTLVEFTTSELGAGCISDLMFTEYVEGTSNNKFIEIFNGTGATVDLTGYKAVLFANGATTPGNTFILVDSLASLADGESIIIANSSAAAITLPSGAYKFTSSVTFFNGNDVVELMKDDVTIDALGVRGVSTDFAANVTLRRNQVVLSGNPTYTASEWEVLAVDTFDGLGAHVFTCDGDQVAPVFTSGYPLVQNISSTGADVVVNMDEAGTVYYVVLPDTLSAPNVAQVLAGTDASDAAALASGNVAVTATTDAMASIAGLDFATNYVVYVVAQDDESSPNVQTSVSSVTFTTDVEDATPPVFAATYPLVRDITPSAATLAAQMDEPGTVYYVVLADGATAPSVAQVIAGTDAADAANAFAGNIAMSTADTEFTTTISGLTLLTAYDLYVVAQDNEATPNIQAAVVKIDFTTTGVQAIGDVRAQVDANGNSSVTGPVTVQGIVHGANINPGTDRFQYSLIDASGAITIRSGTNTPALGFEIVEGDELLLQGNVSSFNGLMQIEPTSVTRLSQGNARVTPTVVTVLNEDSESALVTLENVSIADPSTWTGAAANTASFNVTISVGGVDMTLRIDRNTELAKLTYAEVFGTATSGISITGLGGQFDNADPRDSGYQLLPYLASDIVAAEDLTAPVFITGYPQMANIVDVTADLRVNMDEPGKAYYVVLANGATAPSVAEVKAGQQAGGTAATISGQITLTAANADFTAILTGLTAETAYDVYVVAEDNQATPNIQAAVTLVEFTTAAEIVVPEFAFATASTTIAEAGGVVNVTIQLTNPAATTSLVEVVVSGTAVLDEDYEFINPVLVELGAGETEATLSFTLLDDEDVEEDETIILTLQNVTNAVLGATVTHTITITNDDEEVVDPINGVGPLLQVSKFKVYPNPSAQYITLEQENGAFNAVEIINTLGEVVLSQQSEQTVSTTRLDIQGLKNGIYLIRVINTNSDEHIVIRLMKE</sequence>
<dbReference type="InterPro" id="IPR002126">
    <property type="entry name" value="Cadherin-like_dom"/>
</dbReference>
<dbReference type="Pfam" id="PF16410">
    <property type="entry name" value="DUF5018"/>
    <property type="match status" value="1"/>
</dbReference>
<evidence type="ECO:0000259" key="6">
    <source>
        <dbReference type="PROSITE" id="PS51841"/>
    </source>
</evidence>
<feature type="signal peptide" evidence="4">
    <location>
        <begin position="1"/>
        <end position="20"/>
    </location>
</feature>
<keyword evidence="3" id="KW-0106">Calcium</keyword>
<dbReference type="RefSeq" id="WP_320003901.1">
    <property type="nucleotide sequence ID" value="NZ_JAUHJS010000003.1"/>
</dbReference>
<feature type="domain" description="Cadherin" evidence="5">
    <location>
        <begin position="2865"/>
        <end position="2976"/>
    </location>
</feature>
<organism evidence="7 8">
    <name type="scientific">Shiella aurantiaca</name>
    <dbReference type="NCBI Taxonomy" id="3058365"/>
    <lineage>
        <taxon>Bacteria</taxon>
        <taxon>Pseudomonadati</taxon>
        <taxon>Bacteroidota</taxon>
        <taxon>Cytophagia</taxon>
        <taxon>Cytophagales</taxon>
        <taxon>Shiellaceae</taxon>
        <taxon>Shiella</taxon>
    </lineage>
</organism>
<evidence type="ECO:0000256" key="2">
    <source>
        <dbReference type="ARBA" id="ARBA00022737"/>
    </source>
</evidence>
<evidence type="ECO:0000259" key="5">
    <source>
        <dbReference type="PROSITE" id="PS50268"/>
    </source>
</evidence>
<feature type="domain" description="LTD" evidence="6">
    <location>
        <begin position="2676"/>
        <end position="2849"/>
    </location>
</feature>
<accession>A0ABT8F4K3</accession>
<dbReference type="Pfam" id="PF18962">
    <property type="entry name" value="Por_Secre_tail"/>
    <property type="match status" value="1"/>
</dbReference>
<dbReference type="InterPro" id="IPR001322">
    <property type="entry name" value="Lamin_tail_dom"/>
</dbReference>
<dbReference type="InterPro" id="IPR032186">
    <property type="entry name" value="DUF5018"/>
</dbReference>
<evidence type="ECO:0000313" key="7">
    <source>
        <dbReference type="EMBL" id="MDN4165376.1"/>
    </source>
</evidence>
<feature type="chain" id="PRO_5046430883" evidence="4">
    <location>
        <begin position="21"/>
        <end position="3628"/>
    </location>
</feature>
<dbReference type="NCBIfam" id="TIGR04183">
    <property type="entry name" value="Por_Secre_tail"/>
    <property type="match status" value="1"/>
</dbReference>
<evidence type="ECO:0000256" key="1">
    <source>
        <dbReference type="ARBA" id="ARBA00022729"/>
    </source>
</evidence>
<dbReference type="InterPro" id="IPR003644">
    <property type="entry name" value="Calx_beta"/>
</dbReference>
<dbReference type="SUPFAM" id="SSF141072">
    <property type="entry name" value="CalX-like"/>
    <property type="match status" value="1"/>
</dbReference>
<comment type="caution">
    <text evidence="7">The sequence shown here is derived from an EMBL/GenBank/DDBJ whole genome shotgun (WGS) entry which is preliminary data.</text>
</comment>
<dbReference type="Pfam" id="PF00932">
    <property type="entry name" value="LTD"/>
    <property type="match status" value="3"/>
</dbReference>
<feature type="domain" description="LTD" evidence="6">
    <location>
        <begin position="2268"/>
        <end position="2399"/>
    </location>
</feature>
<keyword evidence="8" id="KW-1185">Reference proteome</keyword>
<dbReference type="Gene3D" id="2.60.120.200">
    <property type="match status" value="1"/>
</dbReference>
<dbReference type="PROSITE" id="PS50268">
    <property type="entry name" value="CADHERIN_2"/>
    <property type="match status" value="2"/>
</dbReference>
<evidence type="ECO:0000313" key="8">
    <source>
        <dbReference type="Proteomes" id="UP001168552"/>
    </source>
</evidence>
<dbReference type="SMART" id="SM00237">
    <property type="entry name" value="Calx_beta"/>
    <property type="match status" value="1"/>
</dbReference>
<evidence type="ECO:0000256" key="4">
    <source>
        <dbReference type="SAM" id="SignalP"/>
    </source>
</evidence>
<dbReference type="Gene3D" id="2.60.40.2340">
    <property type="match status" value="7"/>
</dbReference>
<dbReference type="SMART" id="SM00060">
    <property type="entry name" value="FN3"/>
    <property type="match status" value="8"/>
</dbReference>
<dbReference type="Proteomes" id="UP001168552">
    <property type="component" value="Unassembled WGS sequence"/>
</dbReference>
<feature type="domain" description="LTD" evidence="6">
    <location>
        <begin position="683"/>
        <end position="806"/>
    </location>
</feature>
<dbReference type="NCBIfam" id="NF038128">
    <property type="entry name" value="choice_anch_J"/>
    <property type="match status" value="1"/>
</dbReference>
<protein>
    <submittedName>
        <fullName evidence="7">Lamin tail domain-containing protein</fullName>
    </submittedName>
</protein>
<dbReference type="Gene3D" id="2.60.40.2030">
    <property type="match status" value="1"/>
</dbReference>
<evidence type="ECO:0000256" key="3">
    <source>
        <dbReference type="ARBA" id="ARBA00022837"/>
    </source>
</evidence>
<keyword evidence="1 4" id="KW-0732">Signal</keyword>
<reference evidence="7" key="1">
    <citation type="submission" date="2023-06" db="EMBL/GenBank/DDBJ databases">
        <title>Cytophagales bacterium Strain LB-30, isolated from soil.</title>
        <authorList>
            <person name="Liu B."/>
        </authorList>
    </citation>
    <scope>NUCLEOTIDE SEQUENCE</scope>
    <source>
        <strain evidence="7">LB-30</strain>
    </source>
</reference>
<dbReference type="InterPro" id="IPR003961">
    <property type="entry name" value="FN3_dom"/>
</dbReference>
<dbReference type="EMBL" id="JAUHJS010000003">
    <property type="protein sequence ID" value="MDN4165376.1"/>
    <property type="molecule type" value="Genomic_DNA"/>
</dbReference>
<keyword evidence="2" id="KW-0677">Repeat</keyword>
<gene>
    <name evidence="7" type="ORF">QWY31_07675</name>
</gene>
<dbReference type="PROSITE" id="PS51841">
    <property type="entry name" value="LTD"/>
    <property type="match status" value="3"/>
</dbReference>